<evidence type="ECO:0000256" key="7">
    <source>
        <dbReference type="ARBA" id="ARBA00022989"/>
    </source>
</evidence>
<reference evidence="11 12" key="1">
    <citation type="journal article" date="2017" name="PLoS Biol.">
        <title>The sea cucumber genome provides insights into morphological evolution and visceral regeneration.</title>
        <authorList>
            <person name="Zhang X."/>
            <person name="Sun L."/>
            <person name="Yuan J."/>
            <person name="Sun Y."/>
            <person name="Gao Y."/>
            <person name="Zhang L."/>
            <person name="Li S."/>
            <person name="Dai H."/>
            <person name="Hamel J.F."/>
            <person name="Liu C."/>
            <person name="Yu Y."/>
            <person name="Liu S."/>
            <person name="Lin W."/>
            <person name="Guo K."/>
            <person name="Jin S."/>
            <person name="Xu P."/>
            <person name="Storey K.B."/>
            <person name="Huan P."/>
            <person name="Zhang T."/>
            <person name="Zhou Y."/>
            <person name="Zhang J."/>
            <person name="Lin C."/>
            <person name="Li X."/>
            <person name="Xing L."/>
            <person name="Huo D."/>
            <person name="Sun M."/>
            <person name="Wang L."/>
            <person name="Mercier A."/>
            <person name="Li F."/>
            <person name="Yang H."/>
            <person name="Xiang J."/>
        </authorList>
    </citation>
    <scope>NUCLEOTIDE SEQUENCE [LARGE SCALE GENOMIC DNA]</scope>
    <source>
        <strain evidence="11">Shaxun</strain>
        <tissue evidence="11">Muscle</tissue>
    </source>
</reference>
<evidence type="ECO:0000256" key="3">
    <source>
        <dbReference type="ARBA" id="ARBA00022676"/>
    </source>
</evidence>
<dbReference type="Pfam" id="PF00777">
    <property type="entry name" value="Glyco_transf_29"/>
    <property type="match status" value="1"/>
</dbReference>
<keyword evidence="12" id="KW-1185">Reference proteome</keyword>
<proteinExistence type="inferred from homology"/>
<comment type="similarity">
    <text evidence="2">Belongs to the glycosyltransferase 29 family.</text>
</comment>
<comment type="caution">
    <text evidence="11">The sequence shown here is derived from an EMBL/GenBank/DDBJ whole genome shotgun (WGS) entry which is preliminary data.</text>
</comment>
<evidence type="ECO:0000313" key="11">
    <source>
        <dbReference type="EMBL" id="PIK33136.1"/>
    </source>
</evidence>
<evidence type="ECO:0000256" key="8">
    <source>
        <dbReference type="ARBA" id="ARBA00023034"/>
    </source>
</evidence>
<dbReference type="InterPro" id="IPR001675">
    <property type="entry name" value="Glyco_trans_29"/>
</dbReference>
<dbReference type="STRING" id="307972.A0A2G8JBL5"/>
<dbReference type="InterPro" id="IPR038578">
    <property type="entry name" value="GT29-like_sf"/>
</dbReference>
<evidence type="ECO:0000256" key="6">
    <source>
        <dbReference type="ARBA" id="ARBA00022968"/>
    </source>
</evidence>
<comment type="subcellular location">
    <subcellularLocation>
        <location evidence="1">Golgi apparatus membrane</location>
        <topology evidence="1">Single-pass type II membrane protein</topology>
    </subcellularLocation>
</comment>
<keyword evidence="5" id="KW-0812">Transmembrane</keyword>
<evidence type="ECO:0000256" key="5">
    <source>
        <dbReference type="ARBA" id="ARBA00022692"/>
    </source>
</evidence>
<dbReference type="OrthoDB" id="10264956at2759"/>
<keyword evidence="7" id="KW-1133">Transmembrane helix</keyword>
<keyword evidence="4 11" id="KW-0808">Transferase</keyword>
<dbReference type="AlphaFoldDB" id="A0A2G8JBL5"/>
<evidence type="ECO:0000256" key="1">
    <source>
        <dbReference type="ARBA" id="ARBA00004323"/>
    </source>
</evidence>
<dbReference type="GO" id="GO:0000139">
    <property type="term" value="C:Golgi membrane"/>
    <property type="evidence" value="ECO:0007669"/>
    <property type="project" value="UniProtKB-SubCell"/>
</dbReference>
<dbReference type="Gene3D" id="3.90.1480.20">
    <property type="entry name" value="Glycosyl transferase family 29"/>
    <property type="match status" value="1"/>
</dbReference>
<keyword evidence="9" id="KW-0472">Membrane</keyword>
<evidence type="ECO:0000256" key="9">
    <source>
        <dbReference type="ARBA" id="ARBA00023136"/>
    </source>
</evidence>
<sequence length="192" mass="21597">MQTCFSTDITIFVYKNAEPKQMLFEQTFGKWKSKEEGFSSKRKQCPINEIDSSFETLTTQPKCAIVGNSGILLKSKCGNEINKHNYVMRANMAETEGFGDDVGNKTTLMMINVEMTTKIFNDTIFPDNGTVYDAIMDNLRSLNDSILWFAKGLPHGSPFSKQLHDIAGYVKKKNLNTRFAFSYKTAGGLAKK</sequence>
<dbReference type="EMBL" id="MRZV01002724">
    <property type="protein sequence ID" value="PIK33136.1"/>
    <property type="molecule type" value="Genomic_DNA"/>
</dbReference>
<protein>
    <submittedName>
        <fullName evidence="11">Putative CMP-N-acetylneuraminate-poly-alpha-2,8-sialyltransferase</fullName>
    </submittedName>
</protein>
<dbReference type="PANTHER" id="PTHR11987:SF36">
    <property type="entry name" value="SIA-ALPHA-2,3-GAL-BETA-1,4-GLCNAC-R:ALPHA 2,8-SIALYLTRANSFERASE"/>
    <property type="match status" value="1"/>
</dbReference>
<keyword evidence="3 11" id="KW-0328">Glycosyltransferase</keyword>
<evidence type="ECO:0000313" key="12">
    <source>
        <dbReference type="Proteomes" id="UP000230750"/>
    </source>
</evidence>
<evidence type="ECO:0000256" key="2">
    <source>
        <dbReference type="ARBA" id="ARBA00006003"/>
    </source>
</evidence>
<dbReference type="PANTHER" id="PTHR11987">
    <property type="entry name" value="ALPHA-2,8-SIALYLTRANSFERASE"/>
    <property type="match status" value="1"/>
</dbReference>
<keyword evidence="8" id="KW-0333">Golgi apparatus</keyword>
<dbReference type="GO" id="GO:0008373">
    <property type="term" value="F:sialyltransferase activity"/>
    <property type="evidence" value="ECO:0007669"/>
    <property type="project" value="InterPro"/>
</dbReference>
<dbReference type="Proteomes" id="UP000230750">
    <property type="component" value="Unassembled WGS sequence"/>
</dbReference>
<gene>
    <name evidence="11" type="ORF">BSL78_30050</name>
</gene>
<accession>A0A2G8JBL5</accession>
<keyword evidence="6" id="KW-0735">Signal-anchor</keyword>
<evidence type="ECO:0000256" key="10">
    <source>
        <dbReference type="ARBA" id="ARBA00023180"/>
    </source>
</evidence>
<dbReference type="InterPro" id="IPR050943">
    <property type="entry name" value="Glycosyltr_29_Sialyltrsf"/>
</dbReference>
<name>A0A2G8JBL5_STIJA</name>
<organism evidence="11 12">
    <name type="scientific">Stichopus japonicus</name>
    <name type="common">Sea cucumber</name>
    <dbReference type="NCBI Taxonomy" id="307972"/>
    <lineage>
        <taxon>Eukaryota</taxon>
        <taxon>Metazoa</taxon>
        <taxon>Echinodermata</taxon>
        <taxon>Eleutherozoa</taxon>
        <taxon>Echinozoa</taxon>
        <taxon>Holothuroidea</taxon>
        <taxon>Aspidochirotacea</taxon>
        <taxon>Aspidochirotida</taxon>
        <taxon>Stichopodidae</taxon>
        <taxon>Apostichopus</taxon>
    </lineage>
</organism>
<evidence type="ECO:0000256" key="4">
    <source>
        <dbReference type="ARBA" id="ARBA00022679"/>
    </source>
</evidence>
<keyword evidence="10" id="KW-0325">Glycoprotein</keyword>